<feature type="domain" description="DNA binding HTH" evidence="1">
    <location>
        <begin position="1"/>
        <end position="33"/>
    </location>
</feature>
<dbReference type="InterPro" id="IPR009057">
    <property type="entry name" value="Homeodomain-like_sf"/>
</dbReference>
<evidence type="ECO:0000313" key="3">
    <source>
        <dbReference type="EMBL" id="RHH80730.1"/>
    </source>
</evidence>
<accession>A0A3R6I811</accession>
<dbReference type="Pfam" id="PF02954">
    <property type="entry name" value="HTH_8"/>
    <property type="match status" value="1"/>
</dbReference>
<protein>
    <recommendedName>
        <fullName evidence="1">DNA binding HTH domain-containing protein</fullName>
    </recommendedName>
</protein>
<dbReference type="EMBL" id="QRKC01000001">
    <property type="protein sequence ID" value="RHH80730.1"/>
    <property type="molecule type" value="Genomic_DNA"/>
</dbReference>
<evidence type="ECO:0000313" key="2">
    <source>
        <dbReference type="EMBL" id="RGZ49479.1"/>
    </source>
</evidence>
<dbReference type="SUPFAM" id="SSF46689">
    <property type="entry name" value="Homeodomain-like"/>
    <property type="match status" value="1"/>
</dbReference>
<comment type="caution">
    <text evidence="3">The sequence shown here is derived from an EMBL/GenBank/DDBJ whole genome shotgun (WGS) entry which is preliminary data.</text>
</comment>
<dbReference type="AlphaFoldDB" id="A0A3R6I811"/>
<dbReference type="Proteomes" id="UP000283732">
    <property type="component" value="Unassembled WGS sequence"/>
</dbReference>
<sequence>MIKALRICNGHHEQAARLLKINPTTLYHKMKKYGLR</sequence>
<organism evidence="3 4">
    <name type="scientific">Parabacteroides merdae</name>
    <dbReference type="NCBI Taxonomy" id="46503"/>
    <lineage>
        <taxon>Bacteria</taxon>
        <taxon>Pseudomonadati</taxon>
        <taxon>Bacteroidota</taxon>
        <taxon>Bacteroidia</taxon>
        <taxon>Bacteroidales</taxon>
        <taxon>Tannerellaceae</taxon>
        <taxon>Parabacteroides</taxon>
    </lineage>
</organism>
<dbReference type="InterPro" id="IPR002197">
    <property type="entry name" value="HTH_Fis"/>
</dbReference>
<reference evidence="4 5" key="1">
    <citation type="submission" date="2018-08" db="EMBL/GenBank/DDBJ databases">
        <title>A genome reference for cultivated species of the human gut microbiota.</title>
        <authorList>
            <person name="Zou Y."/>
            <person name="Xue W."/>
            <person name="Luo G."/>
        </authorList>
    </citation>
    <scope>NUCLEOTIDE SEQUENCE [LARGE SCALE GENOMIC DNA]</scope>
    <source>
        <strain evidence="3 4">AM16-50</strain>
        <strain evidence="2 5">AM50-15</strain>
    </source>
</reference>
<gene>
    <name evidence="3" type="ORF">DW191_05385</name>
    <name evidence="2" type="ORF">DW986_06095</name>
</gene>
<dbReference type="EMBL" id="QSEF01000007">
    <property type="protein sequence ID" value="RGZ49479.1"/>
    <property type="molecule type" value="Genomic_DNA"/>
</dbReference>
<evidence type="ECO:0000313" key="4">
    <source>
        <dbReference type="Proteomes" id="UP000283732"/>
    </source>
</evidence>
<dbReference type="Gene3D" id="1.10.10.60">
    <property type="entry name" value="Homeodomain-like"/>
    <property type="match status" value="1"/>
</dbReference>
<name>A0A3R6I811_9BACT</name>
<dbReference type="GO" id="GO:0043565">
    <property type="term" value="F:sequence-specific DNA binding"/>
    <property type="evidence" value="ECO:0007669"/>
    <property type="project" value="InterPro"/>
</dbReference>
<evidence type="ECO:0000313" key="5">
    <source>
        <dbReference type="Proteomes" id="UP000285173"/>
    </source>
</evidence>
<evidence type="ECO:0000259" key="1">
    <source>
        <dbReference type="Pfam" id="PF02954"/>
    </source>
</evidence>
<proteinExistence type="predicted"/>
<dbReference type="Proteomes" id="UP000285173">
    <property type="component" value="Unassembled WGS sequence"/>
</dbReference>